<reference evidence="2 3" key="1">
    <citation type="submission" date="2019-07" db="EMBL/GenBank/DDBJ databases">
        <title>Whole genome shotgun sequence of Segetibacter aerophilus NBRC 106135.</title>
        <authorList>
            <person name="Hosoyama A."/>
            <person name="Uohara A."/>
            <person name="Ohji S."/>
            <person name="Ichikawa N."/>
        </authorList>
    </citation>
    <scope>NUCLEOTIDE SEQUENCE [LARGE SCALE GENOMIC DNA]</scope>
    <source>
        <strain evidence="2 3">NBRC 106135</strain>
    </source>
</reference>
<protein>
    <recommendedName>
        <fullName evidence="1">Gfo/Idh/MocA-like oxidoreductase C-terminal domain-containing protein</fullName>
    </recommendedName>
</protein>
<dbReference type="EMBL" id="BJYT01000009">
    <property type="protein sequence ID" value="GEO10065.1"/>
    <property type="molecule type" value="Genomic_DNA"/>
</dbReference>
<keyword evidence="3" id="KW-1185">Reference proteome</keyword>
<accession>A0A512BDV8</accession>
<organism evidence="2 3">
    <name type="scientific">Segetibacter aerophilus</name>
    <dbReference type="NCBI Taxonomy" id="670293"/>
    <lineage>
        <taxon>Bacteria</taxon>
        <taxon>Pseudomonadati</taxon>
        <taxon>Bacteroidota</taxon>
        <taxon>Chitinophagia</taxon>
        <taxon>Chitinophagales</taxon>
        <taxon>Chitinophagaceae</taxon>
        <taxon>Segetibacter</taxon>
    </lineage>
</organism>
<evidence type="ECO:0000259" key="1">
    <source>
        <dbReference type="Pfam" id="PF02894"/>
    </source>
</evidence>
<evidence type="ECO:0000313" key="3">
    <source>
        <dbReference type="Proteomes" id="UP000321513"/>
    </source>
</evidence>
<sequence length="55" mass="6253">MDFKGVNQQARQMDDFAMAVKDKRPSPVPGEMGLQDVRIIKAIYKAMETGRRVEV</sequence>
<feature type="domain" description="Gfo/Idh/MocA-like oxidoreductase C-terminal" evidence="1">
    <location>
        <begin position="7"/>
        <end position="55"/>
    </location>
</feature>
<dbReference type="AlphaFoldDB" id="A0A512BDV8"/>
<dbReference type="Proteomes" id="UP000321513">
    <property type="component" value="Unassembled WGS sequence"/>
</dbReference>
<dbReference type="InterPro" id="IPR004104">
    <property type="entry name" value="Gfo/Idh/MocA-like_OxRdtase_C"/>
</dbReference>
<dbReference type="RefSeq" id="WP_218029150.1">
    <property type="nucleotide sequence ID" value="NZ_BJYT01000009.1"/>
</dbReference>
<dbReference type="Gene3D" id="3.30.360.10">
    <property type="entry name" value="Dihydrodipicolinate Reductase, domain 2"/>
    <property type="match status" value="1"/>
</dbReference>
<comment type="caution">
    <text evidence="2">The sequence shown here is derived from an EMBL/GenBank/DDBJ whole genome shotgun (WGS) entry which is preliminary data.</text>
</comment>
<evidence type="ECO:0000313" key="2">
    <source>
        <dbReference type="EMBL" id="GEO10065.1"/>
    </source>
</evidence>
<name>A0A512BDV8_9BACT</name>
<gene>
    <name evidence="2" type="ORF">SAE01_25610</name>
</gene>
<dbReference type="Pfam" id="PF02894">
    <property type="entry name" value="GFO_IDH_MocA_C"/>
    <property type="match status" value="1"/>
</dbReference>
<proteinExistence type="predicted"/>